<gene>
    <name evidence="2" type="ORF">FPRO05_00367</name>
</gene>
<proteinExistence type="predicted"/>
<keyword evidence="1" id="KW-0560">Oxidoreductase</keyword>
<organism evidence="2 3">
    <name type="scientific">Gibberella intermedia</name>
    <name type="common">Bulb rot disease fungus</name>
    <name type="synonym">Fusarium proliferatum</name>
    <dbReference type="NCBI Taxonomy" id="948311"/>
    <lineage>
        <taxon>Eukaryota</taxon>
        <taxon>Fungi</taxon>
        <taxon>Dikarya</taxon>
        <taxon>Ascomycota</taxon>
        <taxon>Pezizomycotina</taxon>
        <taxon>Sordariomycetes</taxon>
        <taxon>Hypocreomycetidae</taxon>
        <taxon>Hypocreales</taxon>
        <taxon>Nectriaceae</taxon>
        <taxon>Fusarium</taxon>
        <taxon>Fusarium fujikuroi species complex</taxon>
    </lineage>
</organism>
<dbReference type="SUPFAM" id="SSF51197">
    <property type="entry name" value="Clavaminate synthase-like"/>
    <property type="match status" value="1"/>
</dbReference>
<dbReference type="AlphaFoldDB" id="A0A365NMH6"/>
<protein>
    <submittedName>
        <fullName evidence="2">Uncharacterized protein</fullName>
    </submittedName>
</protein>
<comment type="caution">
    <text evidence="2">The sequence shown here is derived from an EMBL/GenBank/DDBJ whole genome shotgun (WGS) entry which is preliminary data.</text>
</comment>
<evidence type="ECO:0000313" key="3">
    <source>
        <dbReference type="Proteomes" id="UP000251714"/>
    </source>
</evidence>
<accession>A0A365NMH6</accession>
<dbReference type="EMBL" id="PKMI01000001">
    <property type="protein sequence ID" value="RBA22020.1"/>
    <property type="molecule type" value="Genomic_DNA"/>
</dbReference>
<dbReference type="InterPro" id="IPR042098">
    <property type="entry name" value="TauD-like_sf"/>
</dbReference>
<evidence type="ECO:0000313" key="2">
    <source>
        <dbReference type="EMBL" id="RBA22020.1"/>
    </source>
</evidence>
<dbReference type="Gene3D" id="3.60.130.10">
    <property type="entry name" value="Clavaminate synthase-like"/>
    <property type="match status" value="1"/>
</dbReference>
<evidence type="ECO:0000256" key="1">
    <source>
        <dbReference type="ARBA" id="ARBA00023002"/>
    </source>
</evidence>
<dbReference type="Proteomes" id="UP000251714">
    <property type="component" value="Unassembled WGS sequence"/>
</dbReference>
<dbReference type="GO" id="GO:0016491">
    <property type="term" value="F:oxidoreductase activity"/>
    <property type="evidence" value="ECO:0007669"/>
    <property type="project" value="UniProtKB-KW"/>
</dbReference>
<sequence>MGDICESCYPSDEPHRRFWDGQSNKDEYGAIVPDGFPSTFNSMLAWRGEDIQGIEAQRKVKLSDEDISSIHYAVKTFDENSRDLTQISTATFPIPIDLSRWLRHLSDNIYHGTGFQILTGLDPSKYSARQKVPLHAGISTHICPERGFVDIFTKRPVGHVVSFLKASQQSVFSDSPLIQIFPENMPPVLFRYSRYSILGWQRKRNSELPAPSQKQIRALDAVQFIAQKNTMSLPISRGDMIFINDLAVFHARGEFKNGDAGWQVPQSLQETFGARYTRKPGNLNPEFWDVNHEPDLEELSFVNG</sequence>
<name>A0A365NMH6_GIBIN</name>
<reference evidence="2 3" key="1">
    <citation type="submission" date="2017-12" db="EMBL/GenBank/DDBJ databases">
        <title>Genome sequence of the mycotoxigenic crop pathogen Fusarium proliferatum, strain ITEM 2341 from Date Palm.</title>
        <authorList>
            <person name="Almiman B.F."/>
            <person name="Shittu T.A."/>
            <person name="Muthumeenakshi S."/>
            <person name="Baroncelli R."/>
            <person name="Sreenivasaprasada S."/>
        </authorList>
    </citation>
    <scope>NUCLEOTIDE SEQUENCE [LARGE SCALE GENOMIC DNA]</scope>
    <source>
        <strain evidence="2 3">ITEM 2341</strain>
    </source>
</reference>